<dbReference type="Proteomes" id="UP000231371">
    <property type="component" value="Unassembled WGS sequence"/>
</dbReference>
<organism evidence="1 2">
    <name type="scientific">Candidatus Shapirobacteria bacterium CG11_big_fil_rev_8_21_14_0_20_40_12</name>
    <dbReference type="NCBI Taxonomy" id="1974889"/>
    <lineage>
        <taxon>Bacteria</taxon>
        <taxon>Candidatus Shapironibacteriota</taxon>
    </lineage>
</organism>
<proteinExistence type="predicted"/>
<dbReference type="InterPro" id="IPR036412">
    <property type="entry name" value="HAD-like_sf"/>
</dbReference>
<reference evidence="1 2" key="1">
    <citation type="submission" date="2017-09" db="EMBL/GenBank/DDBJ databases">
        <title>Depth-based differentiation of microbial function through sediment-hosted aquifers and enrichment of novel symbionts in the deep terrestrial subsurface.</title>
        <authorList>
            <person name="Probst A.J."/>
            <person name="Ladd B."/>
            <person name="Jarett J.K."/>
            <person name="Geller-Mcgrath D.E."/>
            <person name="Sieber C.M."/>
            <person name="Emerson J.B."/>
            <person name="Anantharaman K."/>
            <person name="Thomas B.C."/>
            <person name="Malmstrom R."/>
            <person name="Stieglmeier M."/>
            <person name="Klingl A."/>
            <person name="Woyke T."/>
            <person name="Ryan C.M."/>
            <person name="Banfield J.F."/>
        </authorList>
    </citation>
    <scope>NUCLEOTIDE SEQUENCE [LARGE SCALE GENOMIC DNA]</scope>
    <source>
        <strain evidence="1">CG11_big_fil_rev_8_21_14_0_20_40_12</strain>
    </source>
</reference>
<gene>
    <name evidence="1" type="ORF">COV89_02290</name>
</gene>
<dbReference type="Gene3D" id="3.40.50.1000">
    <property type="entry name" value="HAD superfamily/HAD-like"/>
    <property type="match status" value="1"/>
</dbReference>
<comment type="caution">
    <text evidence="1">The sequence shown here is derived from an EMBL/GenBank/DDBJ whole genome shotgun (WGS) entry which is preliminary data.</text>
</comment>
<sequence>MKTKEIRVGLDLDGVVAKHSLGGFWVKVRIIKEAILKGAHSKKYYFPKTKLEQLAWIVINWCRVPDKKGTDLLKSLAQKNFCFFLISSRLKFNYPSTIKWLKKYGLFTLFKKVLLNTKDENPIYFKVEKIKSEKIDFFIDDDLEVLIALCQTKAKLFWIVPGHKNGDENHENKIINCNSYKEALEKIVIGIDKGIC</sequence>
<evidence type="ECO:0008006" key="3">
    <source>
        <dbReference type="Google" id="ProtNLM"/>
    </source>
</evidence>
<protein>
    <recommendedName>
        <fullName evidence="3">FCP1 homology domain-containing protein</fullName>
    </recommendedName>
</protein>
<accession>A0A2H0KFR5</accession>
<evidence type="ECO:0000313" key="1">
    <source>
        <dbReference type="EMBL" id="PIQ70086.1"/>
    </source>
</evidence>
<name>A0A2H0KFR5_9BACT</name>
<dbReference type="InterPro" id="IPR023214">
    <property type="entry name" value="HAD_sf"/>
</dbReference>
<dbReference type="EMBL" id="PCVI01000036">
    <property type="protein sequence ID" value="PIQ70086.1"/>
    <property type="molecule type" value="Genomic_DNA"/>
</dbReference>
<dbReference type="SUPFAM" id="SSF56784">
    <property type="entry name" value="HAD-like"/>
    <property type="match status" value="1"/>
</dbReference>
<evidence type="ECO:0000313" key="2">
    <source>
        <dbReference type="Proteomes" id="UP000231371"/>
    </source>
</evidence>
<dbReference type="AlphaFoldDB" id="A0A2H0KFR5"/>